<evidence type="ECO:0000313" key="2">
    <source>
        <dbReference type="EMBL" id="WTY35423.1"/>
    </source>
</evidence>
<dbReference type="SUPFAM" id="SSF53474">
    <property type="entry name" value="alpha/beta-Hydrolases"/>
    <property type="match status" value="1"/>
</dbReference>
<gene>
    <name evidence="2" type="ORF">OG308_29785</name>
</gene>
<dbReference type="Proteomes" id="UP001621418">
    <property type="component" value="Chromosome"/>
</dbReference>
<dbReference type="Gene3D" id="3.40.50.1820">
    <property type="entry name" value="alpha/beta hydrolase"/>
    <property type="match status" value="1"/>
</dbReference>
<protein>
    <submittedName>
        <fullName evidence="2">Thioesterase domain-containing protein</fullName>
    </submittedName>
</protein>
<dbReference type="RefSeq" id="WP_328656020.1">
    <property type="nucleotide sequence ID" value="NZ_CP108014.1"/>
</dbReference>
<organism evidence="2 3">
    <name type="scientific">Nocardia salmonicida</name>
    <dbReference type="NCBI Taxonomy" id="53431"/>
    <lineage>
        <taxon>Bacteria</taxon>
        <taxon>Bacillati</taxon>
        <taxon>Actinomycetota</taxon>
        <taxon>Actinomycetes</taxon>
        <taxon>Mycobacteriales</taxon>
        <taxon>Nocardiaceae</taxon>
        <taxon>Nocardia</taxon>
    </lineage>
</organism>
<proteinExistence type="predicted"/>
<name>A0ABZ1N645_9NOCA</name>
<dbReference type="EMBL" id="CP109527">
    <property type="protein sequence ID" value="WTY35423.1"/>
    <property type="molecule type" value="Genomic_DNA"/>
</dbReference>
<dbReference type="GeneID" id="91378331"/>
<keyword evidence="3" id="KW-1185">Reference proteome</keyword>
<feature type="domain" description="Thioesterase" evidence="1">
    <location>
        <begin position="40"/>
        <end position="130"/>
    </location>
</feature>
<dbReference type="InterPro" id="IPR029058">
    <property type="entry name" value="AB_hydrolase_fold"/>
</dbReference>
<sequence length="289" mass="30058">MADRPDSCSAEPAVDGRAESAATALVLPIRPRTASVDGAPLFCLAGEAVLAWNYVDLVAHLDARVPIYGLQACTEPRTIRDYATRYLAEIRRLAPHGPYQLLGWSAGGFVAHEVAVRLRAAGEHVRVVLLATDPAAPAPAPLSADRFAAQFGADIDIPAFDLSAASGARTSTPDAAAAAINAATAGTLDLTGTDLDHITDVSLAATAMVTGHRPSWLPGDLTVCVAGRGPDGADRLDPGATVRHWRPYVEGAITGYVLDSTPDELAAPDLLPEIARILATTPTSARTTC</sequence>
<dbReference type="Pfam" id="PF00975">
    <property type="entry name" value="Thioesterase"/>
    <property type="match status" value="1"/>
</dbReference>
<evidence type="ECO:0000259" key="1">
    <source>
        <dbReference type="Pfam" id="PF00975"/>
    </source>
</evidence>
<evidence type="ECO:0000313" key="3">
    <source>
        <dbReference type="Proteomes" id="UP001621418"/>
    </source>
</evidence>
<dbReference type="InterPro" id="IPR001031">
    <property type="entry name" value="Thioesterase"/>
</dbReference>
<reference evidence="2 3" key="1">
    <citation type="submission" date="2022-10" db="EMBL/GenBank/DDBJ databases">
        <title>The complete genomes of actinobacterial strains from the NBC collection.</title>
        <authorList>
            <person name="Joergensen T.S."/>
            <person name="Alvarez Arevalo M."/>
            <person name="Sterndorff E.B."/>
            <person name="Faurdal D."/>
            <person name="Vuksanovic O."/>
            <person name="Mourched A.-S."/>
            <person name="Charusanti P."/>
            <person name="Shaw S."/>
            <person name="Blin K."/>
            <person name="Weber T."/>
        </authorList>
    </citation>
    <scope>NUCLEOTIDE SEQUENCE [LARGE SCALE GENOMIC DNA]</scope>
    <source>
        <strain evidence="2 3">NBC_01413</strain>
    </source>
</reference>
<accession>A0ABZ1N645</accession>